<protein>
    <submittedName>
        <fullName evidence="2">Uncharacterized protein</fullName>
    </submittedName>
</protein>
<comment type="caution">
    <text evidence="2">The sequence shown here is derived from an EMBL/GenBank/DDBJ whole genome shotgun (WGS) entry which is preliminary data.</text>
</comment>
<organism evidence="2 3">
    <name type="scientific">Filobasidium floriforme</name>
    <dbReference type="NCBI Taxonomy" id="5210"/>
    <lineage>
        <taxon>Eukaryota</taxon>
        <taxon>Fungi</taxon>
        <taxon>Dikarya</taxon>
        <taxon>Basidiomycota</taxon>
        <taxon>Agaricomycotina</taxon>
        <taxon>Tremellomycetes</taxon>
        <taxon>Filobasidiales</taxon>
        <taxon>Filobasidiaceae</taxon>
        <taxon>Filobasidium</taxon>
    </lineage>
</organism>
<dbReference type="AlphaFoldDB" id="A0A8K0JJP7"/>
<dbReference type="EMBL" id="JABELV010000079">
    <property type="protein sequence ID" value="KAG7531932.1"/>
    <property type="molecule type" value="Genomic_DNA"/>
</dbReference>
<feature type="compositionally biased region" description="Basic and acidic residues" evidence="1">
    <location>
        <begin position="1"/>
        <end position="28"/>
    </location>
</feature>
<evidence type="ECO:0000256" key="1">
    <source>
        <dbReference type="SAM" id="MobiDB-lite"/>
    </source>
</evidence>
<dbReference type="Proteomes" id="UP000812966">
    <property type="component" value="Unassembled WGS sequence"/>
</dbReference>
<evidence type="ECO:0000313" key="3">
    <source>
        <dbReference type="Proteomes" id="UP000812966"/>
    </source>
</evidence>
<proteinExistence type="predicted"/>
<feature type="region of interest" description="Disordered" evidence="1">
    <location>
        <begin position="1"/>
        <end position="41"/>
    </location>
</feature>
<reference evidence="2" key="1">
    <citation type="submission" date="2020-04" db="EMBL/GenBank/DDBJ databases">
        <title>Analysis of mating type loci in Filobasidium floriforme.</title>
        <authorList>
            <person name="Nowrousian M."/>
        </authorList>
    </citation>
    <scope>NUCLEOTIDE SEQUENCE</scope>
    <source>
        <strain evidence="2">CBS 6242</strain>
    </source>
</reference>
<gene>
    <name evidence="2" type="ORF">FFLO_04000</name>
</gene>
<keyword evidence="3" id="KW-1185">Reference proteome</keyword>
<evidence type="ECO:0000313" key="2">
    <source>
        <dbReference type="EMBL" id="KAG7531932.1"/>
    </source>
</evidence>
<name>A0A8K0JJP7_9TREE</name>
<accession>A0A8K0JJP7</accession>
<feature type="compositionally biased region" description="Gly residues" evidence="1">
    <location>
        <begin position="190"/>
        <end position="214"/>
    </location>
</feature>
<sequence>MSSSNDRPDSPTRYSREEEREEEADHLIPEPPLNPNRPMHADTRAAFNQPPPSRLSRAALIAGILLLLWVASKLGQWGQPVKPQIIYANRYSDEHKYRPAASPVITETLKDGRIRLRGANVAGVGIQATDLPKTPQQIAREKKEIEKKALEDAKVKLGLKKKRTKEQEKKAHQKRMAKRGEAEGMPTRPGPGGGMGGKMGGKRAPGGRGGKIGL</sequence>
<feature type="region of interest" description="Disordered" evidence="1">
    <location>
        <begin position="156"/>
        <end position="214"/>
    </location>
</feature>